<accession>A0ABQ4KVI7</accession>
<sequence>MKNIFLVLFFAWGLTLISIPLYHEWQQVKELRALEEALSLLFEGSADFENSSFTEGQLKDVLELEIPSRIKTKSVE</sequence>
<name>A0ABQ4KVI7_SIMTE</name>
<evidence type="ECO:0000313" key="2">
    <source>
        <dbReference type="Proteomes" id="UP000680670"/>
    </source>
</evidence>
<protein>
    <submittedName>
        <fullName evidence="1">Uncharacterized protein</fullName>
    </submittedName>
</protein>
<gene>
    <name evidence="1" type="ORF">J6TS1_19160</name>
</gene>
<dbReference type="Proteomes" id="UP000680670">
    <property type="component" value="Unassembled WGS sequence"/>
</dbReference>
<evidence type="ECO:0000313" key="1">
    <source>
        <dbReference type="EMBL" id="GIN96046.1"/>
    </source>
</evidence>
<dbReference type="RefSeq" id="WP_244862043.1">
    <property type="nucleotide sequence ID" value="NZ_BORJ01000004.1"/>
</dbReference>
<comment type="caution">
    <text evidence="1">The sequence shown here is derived from an EMBL/GenBank/DDBJ whole genome shotgun (WGS) entry which is preliminary data.</text>
</comment>
<reference evidence="1 2" key="1">
    <citation type="submission" date="2021-03" db="EMBL/GenBank/DDBJ databases">
        <title>Antimicrobial resistance genes in bacteria isolated from Japanese honey, and their potential for conferring macrolide and lincosamide resistance in the American foulbrood pathogen Paenibacillus larvae.</title>
        <authorList>
            <person name="Okamoto M."/>
            <person name="Kumagai M."/>
            <person name="Kanamori H."/>
            <person name="Takamatsu D."/>
        </authorList>
    </citation>
    <scope>NUCLEOTIDE SEQUENCE [LARGE SCALE GENOMIC DNA]</scope>
    <source>
        <strain evidence="1 2">J6TS1</strain>
    </source>
</reference>
<proteinExistence type="predicted"/>
<keyword evidence="2" id="KW-1185">Reference proteome</keyword>
<dbReference type="EMBL" id="BORJ01000004">
    <property type="protein sequence ID" value="GIN96046.1"/>
    <property type="molecule type" value="Genomic_DNA"/>
</dbReference>
<organism evidence="1 2">
    <name type="scientific">Siminovitchia terrae</name>
    <name type="common">Bacillus terrae</name>
    <dbReference type="NCBI Taxonomy" id="1914933"/>
    <lineage>
        <taxon>Bacteria</taxon>
        <taxon>Bacillati</taxon>
        <taxon>Bacillota</taxon>
        <taxon>Bacilli</taxon>
        <taxon>Bacillales</taxon>
        <taxon>Bacillaceae</taxon>
        <taxon>Siminovitchia</taxon>
    </lineage>
</organism>